<feature type="non-terminal residue" evidence="1">
    <location>
        <position position="124"/>
    </location>
</feature>
<name>A0AAD6Y1E1_9AGAR</name>
<organism evidence="1 2">
    <name type="scientific">Mycena pura</name>
    <dbReference type="NCBI Taxonomy" id="153505"/>
    <lineage>
        <taxon>Eukaryota</taxon>
        <taxon>Fungi</taxon>
        <taxon>Dikarya</taxon>
        <taxon>Basidiomycota</taxon>
        <taxon>Agaricomycotina</taxon>
        <taxon>Agaricomycetes</taxon>
        <taxon>Agaricomycetidae</taxon>
        <taxon>Agaricales</taxon>
        <taxon>Marasmiineae</taxon>
        <taxon>Mycenaceae</taxon>
        <taxon>Mycena</taxon>
    </lineage>
</organism>
<keyword evidence="2" id="KW-1185">Reference proteome</keyword>
<feature type="non-terminal residue" evidence="1">
    <location>
        <position position="1"/>
    </location>
</feature>
<sequence>RAKSNTKKDQIAREEHDEWMARAVAQYHAEKARILAPKERRKGLRQICKEVEKDFYDATKRSIELSFATLGRLVNGGQTQSVSNAAKGWLLEEEEKIVVGYALELASRGFPLTHERLKDCVDDI</sequence>
<reference evidence="1" key="1">
    <citation type="submission" date="2023-03" db="EMBL/GenBank/DDBJ databases">
        <title>Massive genome expansion in bonnet fungi (Mycena s.s.) driven by repeated elements and novel gene families across ecological guilds.</title>
        <authorList>
            <consortium name="Lawrence Berkeley National Laboratory"/>
            <person name="Harder C.B."/>
            <person name="Miyauchi S."/>
            <person name="Viragh M."/>
            <person name="Kuo A."/>
            <person name="Thoen E."/>
            <person name="Andreopoulos B."/>
            <person name="Lu D."/>
            <person name="Skrede I."/>
            <person name="Drula E."/>
            <person name="Henrissat B."/>
            <person name="Morin E."/>
            <person name="Kohler A."/>
            <person name="Barry K."/>
            <person name="LaButti K."/>
            <person name="Morin E."/>
            <person name="Salamov A."/>
            <person name="Lipzen A."/>
            <person name="Mereny Z."/>
            <person name="Hegedus B."/>
            <person name="Baldrian P."/>
            <person name="Stursova M."/>
            <person name="Weitz H."/>
            <person name="Taylor A."/>
            <person name="Grigoriev I.V."/>
            <person name="Nagy L.G."/>
            <person name="Martin F."/>
            <person name="Kauserud H."/>
        </authorList>
    </citation>
    <scope>NUCLEOTIDE SEQUENCE</scope>
    <source>
        <strain evidence="1">9144</strain>
    </source>
</reference>
<dbReference type="AlphaFoldDB" id="A0AAD6Y1E1"/>
<dbReference type="EMBL" id="JARJCW010000083">
    <property type="protein sequence ID" value="KAJ7196556.1"/>
    <property type="molecule type" value="Genomic_DNA"/>
</dbReference>
<proteinExistence type="predicted"/>
<evidence type="ECO:0000313" key="1">
    <source>
        <dbReference type="EMBL" id="KAJ7196556.1"/>
    </source>
</evidence>
<accession>A0AAD6Y1E1</accession>
<dbReference type="Proteomes" id="UP001219525">
    <property type="component" value="Unassembled WGS sequence"/>
</dbReference>
<evidence type="ECO:0000313" key="2">
    <source>
        <dbReference type="Proteomes" id="UP001219525"/>
    </source>
</evidence>
<protein>
    <submittedName>
        <fullName evidence="1">Uncharacterized protein</fullName>
    </submittedName>
</protein>
<comment type="caution">
    <text evidence="1">The sequence shown here is derived from an EMBL/GenBank/DDBJ whole genome shotgun (WGS) entry which is preliminary data.</text>
</comment>
<gene>
    <name evidence="1" type="ORF">GGX14DRAFT_337935</name>
</gene>